<evidence type="ECO:0000256" key="6">
    <source>
        <dbReference type="ARBA" id="ARBA00023134"/>
    </source>
</evidence>
<keyword evidence="3" id="KW-0690">Ribosome biogenesis</keyword>
<evidence type="ECO:0000256" key="7">
    <source>
        <dbReference type="ARBA" id="ARBA00032345"/>
    </source>
</evidence>
<evidence type="ECO:0000256" key="3">
    <source>
        <dbReference type="ARBA" id="ARBA00022517"/>
    </source>
</evidence>
<dbReference type="PROSITE" id="PS51712">
    <property type="entry name" value="G_ENGA"/>
    <property type="match status" value="2"/>
</dbReference>
<dbReference type="PIRSF" id="PIRSF006485">
    <property type="entry name" value="GTP-binding_EngA"/>
    <property type="match status" value="1"/>
</dbReference>
<dbReference type="CDD" id="cd01894">
    <property type="entry name" value="EngA1"/>
    <property type="match status" value="1"/>
</dbReference>
<dbReference type="GO" id="GO:0005525">
    <property type="term" value="F:GTP binding"/>
    <property type="evidence" value="ECO:0007669"/>
    <property type="project" value="UniProtKB-KW"/>
</dbReference>
<accession>A0A160VHS9</accession>
<dbReference type="FunFam" id="3.40.50.300:FF:000040">
    <property type="entry name" value="GTPase Der"/>
    <property type="match status" value="1"/>
</dbReference>
<dbReference type="Pfam" id="PF14714">
    <property type="entry name" value="KH_dom-like"/>
    <property type="match status" value="1"/>
</dbReference>
<dbReference type="PANTHER" id="PTHR43834:SF6">
    <property type="entry name" value="GTPASE DER"/>
    <property type="match status" value="1"/>
</dbReference>
<keyword evidence="4" id="KW-0677">Repeat</keyword>
<keyword evidence="5" id="KW-0547">Nucleotide-binding</keyword>
<evidence type="ECO:0000256" key="2">
    <source>
        <dbReference type="ARBA" id="ARBA00020953"/>
    </source>
</evidence>
<dbReference type="InterPro" id="IPR027417">
    <property type="entry name" value="P-loop_NTPase"/>
</dbReference>
<dbReference type="InterPro" id="IPR016484">
    <property type="entry name" value="GTPase_Der"/>
</dbReference>
<sequence>MARPAIAIIGRPNVGKSTLFNRLVEKRKAIVDAKEGITRDRIRGTLDWENRLYDIVDTGGYIPDDVDVFNAAVREQAELAVVEADFILFLVDGKADPTASDKDLAKLVRKSGKPHMLVVNKCDTLETDDRQFRFHELAIEPMVTISALNGRLTGVMLEQITAVLNPAMAKQDEESYMRLAIVGMPNVGKSSLTNALLQKEQTIVTPIAGTTRDSIDTAFTWYGKTIVLVDTAGLRKRAKVSDNIEFYSNVRTHSAIENANVSLVMIDAEKGFGKQDKAIVDLVIRKGKGLVLLVNKWDLVEAETNTMAEMKKEIQWQFKGLDDYPILFISALTRRRVSNIMKIADQVHQARQQKINTKLLNEFLRETIKKMAIPAVKGRLIRIKFINQVRTAPPLIVCHTNYPKLVPVNYRRYLENQLRETFDFSGVPIKLSFRQS</sequence>
<dbReference type="InterPro" id="IPR005225">
    <property type="entry name" value="Small_GTP-bd"/>
</dbReference>
<dbReference type="Gene3D" id="3.30.300.20">
    <property type="match status" value="1"/>
</dbReference>
<dbReference type="InterPro" id="IPR031166">
    <property type="entry name" value="G_ENGA"/>
</dbReference>
<dbReference type="EMBL" id="FAXC01000096">
    <property type="protein sequence ID" value="CUV08624.1"/>
    <property type="molecule type" value="Genomic_DNA"/>
</dbReference>
<evidence type="ECO:0000256" key="5">
    <source>
        <dbReference type="ARBA" id="ARBA00022741"/>
    </source>
</evidence>
<feature type="domain" description="EngA-type G" evidence="8">
    <location>
        <begin position="177"/>
        <end position="352"/>
    </location>
</feature>
<evidence type="ECO:0000313" key="9">
    <source>
        <dbReference type="EMBL" id="CUV08624.1"/>
    </source>
</evidence>
<dbReference type="PRINTS" id="PR00326">
    <property type="entry name" value="GTP1OBG"/>
</dbReference>
<organism evidence="9">
    <name type="scientific">hydrothermal vent metagenome</name>
    <dbReference type="NCBI Taxonomy" id="652676"/>
    <lineage>
        <taxon>unclassified sequences</taxon>
        <taxon>metagenomes</taxon>
        <taxon>ecological metagenomes</taxon>
    </lineage>
</organism>
<dbReference type="Pfam" id="PF01926">
    <property type="entry name" value="MMR_HSR1"/>
    <property type="match status" value="2"/>
</dbReference>
<dbReference type="SUPFAM" id="SSF52540">
    <property type="entry name" value="P-loop containing nucleoside triphosphate hydrolases"/>
    <property type="match status" value="2"/>
</dbReference>
<dbReference type="InterPro" id="IPR032859">
    <property type="entry name" value="KH_dom-like"/>
</dbReference>
<feature type="domain" description="EngA-type G" evidence="8">
    <location>
        <begin position="4"/>
        <end position="168"/>
    </location>
</feature>
<dbReference type="HAMAP" id="MF_00195">
    <property type="entry name" value="GTPase_Der"/>
    <property type="match status" value="1"/>
</dbReference>
<evidence type="ECO:0000256" key="4">
    <source>
        <dbReference type="ARBA" id="ARBA00022737"/>
    </source>
</evidence>
<dbReference type="InterPro" id="IPR015946">
    <property type="entry name" value="KH_dom-like_a/b"/>
</dbReference>
<keyword evidence="6" id="KW-0342">GTP-binding</keyword>
<dbReference type="Gene3D" id="3.40.50.300">
    <property type="entry name" value="P-loop containing nucleotide triphosphate hydrolases"/>
    <property type="match status" value="2"/>
</dbReference>
<comment type="similarity">
    <text evidence="1">Belongs to the TRAFAC class TrmE-Era-EngA-EngB-Septin-like GTPase superfamily. EngA (Der) GTPase family.</text>
</comment>
<dbReference type="GO" id="GO:0043022">
    <property type="term" value="F:ribosome binding"/>
    <property type="evidence" value="ECO:0007669"/>
    <property type="project" value="TreeGrafter"/>
</dbReference>
<evidence type="ECO:0000256" key="1">
    <source>
        <dbReference type="ARBA" id="ARBA00008279"/>
    </source>
</evidence>
<evidence type="ECO:0000259" key="8">
    <source>
        <dbReference type="PROSITE" id="PS51712"/>
    </source>
</evidence>
<dbReference type="CDD" id="cd01895">
    <property type="entry name" value="EngA2"/>
    <property type="match status" value="1"/>
</dbReference>
<dbReference type="InterPro" id="IPR006073">
    <property type="entry name" value="GTP-bd"/>
</dbReference>
<gene>
    <name evidence="9" type="ORF">MGWOODY_Mmi1175</name>
</gene>
<name>A0A160VHS9_9ZZZZ</name>
<dbReference type="GO" id="GO:0042254">
    <property type="term" value="P:ribosome biogenesis"/>
    <property type="evidence" value="ECO:0007669"/>
    <property type="project" value="UniProtKB-KW"/>
</dbReference>
<dbReference type="NCBIfam" id="TIGR03594">
    <property type="entry name" value="GTPase_EngA"/>
    <property type="match status" value="1"/>
</dbReference>
<dbReference type="PANTHER" id="PTHR43834">
    <property type="entry name" value="GTPASE DER"/>
    <property type="match status" value="1"/>
</dbReference>
<proteinExistence type="inferred from homology"/>
<dbReference type="NCBIfam" id="TIGR00231">
    <property type="entry name" value="small_GTP"/>
    <property type="match status" value="2"/>
</dbReference>
<protein>
    <recommendedName>
        <fullName evidence="2">GTPase Der</fullName>
    </recommendedName>
    <alternativeName>
        <fullName evidence="7">GTP-binding protein EngA</fullName>
    </alternativeName>
</protein>
<dbReference type="FunFam" id="3.30.300.20:FF:000004">
    <property type="entry name" value="GTPase Der"/>
    <property type="match status" value="1"/>
</dbReference>
<dbReference type="AlphaFoldDB" id="A0A160VHS9"/>
<reference evidence="9" key="1">
    <citation type="submission" date="2015-10" db="EMBL/GenBank/DDBJ databases">
        <authorList>
            <person name="Gilbert D.G."/>
        </authorList>
    </citation>
    <scope>NUCLEOTIDE SEQUENCE</scope>
</reference>